<dbReference type="InterPro" id="IPR015897">
    <property type="entry name" value="CHK_kinase-like"/>
</dbReference>
<evidence type="ECO:0000313" key="3">
    <source>
        <dbReference type="Proteomes" id="UP001367676"/>
    </source>
</evidence>
<dbReference type="PANTHER" id="PTHR11012:SF30">
    <property type="entry name" value="PROTEIN KINASE-LIKE DOMAIN-CONTAINING"/>
    <property type="match status" value="1"/>
</dbReference>
<dbReference type="AlphaFoldDB" id="A0AAN9Y5B4"/>
<dbReference type="Proteomes" id="UP001367676">
    <property type="component" value="Unassembled WGS sequence"/>
</dbReference>
<feature type="domain" description="CHK kinase-like" evidence="1">
    <location>
        <begin position="117"/>
        <end position="310"/>
    </location>
</feature>
<sequence length="402" mass="46846">MIPFQNITDQDVIHEMKECLPKGDKFQIEESSIVEGYQHYVGDIIRLVLKYEEDGIEDKKFLVLKVPKNDDSAAAFSKLELIVRETLVYEVIIPAINEYLDETLSPLYYKTIDSKIIVLEDLVKTGYDGGENNRQPYSLNQCFPVLKALAHFHATTHKLCQTKPHLLEPKMFHYSPVLKFRQCQAEFWETILLELLSRNNECSFIPKLKKANVYLRKENDDDASKVHYSNFNFHVLNHGDFRKDNVLLKYGTNNVIDGVKILDFQTCFWSTPVYDFMYFFMLSTSVEIIENHFEKLLNWYLECLNEKLNEINCTQVYHKQDFMADIKNVSLCFIAFVQVNALMLCPLDRNKLLGKVVQKEKADEYQMEACLRDELFTTSILSGLKLCDKLGIFENILSNDEV</sequence>
<dbReference type="InterPro" id="IPR011009">
    <property type="entry name" value="Kinase-like_dom_sf"/>
</dbReference>
<dbReference type="InterPro" id="IPR004119">
    <property type="entry name" value="EcKL"/>
</dbReference>
<name>A0AAN9Y5B4_9HEMI</name>
<evidence type="ECO:0000313" key="2">
    <source>
        <dbReference type="EMBL" id="KAK7597934.1"/>
    </source>
</evidence>
<keyword evidence="3" id="KW-1185">Reference proteome</keyword>
<dbReference type="SMART" id="SM00587">
    <property type="entry name" value="CHK"/>
    <property type="match status" value="1"/>
</dbReference>
<protein>
    <recommendedName>
        <fullName evidence="1">CHK kinase-like domain-containing protein</fullName>
    </recommendedName>
</protein>
<gene>
    <name evidence="2" type="ORF">V9T40_014890</name>
</gene>
<evidence type="ECO:0000259" key="1">
    <source>
        <dbReference type="SMART" id="SM00587"/>
    </source>
</evidence>
<dbReference type="Pfam" id="PF02958">
    <property type="entry name" value="EcKL"/>
    <property type="match status" value="1"/>
</dbReference>
<reference evidence="2 3" key="1">
    <citation type="submission" date="2024-03" db="EMBL/GenBank/DDBJ databases">
        <title>Adaptation during the transition from Ophiocordyceps entomopathogen to insect associate is accompanied by gene loss and intensified selection.</title>
        <authorList>
            <person name="Ward C.M."/>
            <person name="Onetto C.A."/>
            <person name="Borneman A.R."/>
        </authorList>
    </citation>
    <scope>NUCLEOTIDE SEQUENCE [LARGE SCALE GENOMIC DNA]</scope>
    <source>
        <strain evidence="2">AWRI1</strain>
        <tissue evidence="2">Single Adult Female</tissue>
    </source>
</reference>
<accession>A0AAN9Y5B4</accession>
<dbReference type="EMBL" id="JBBCAQ010000016">
    <property type="protein sequence ID" value="KAK7597934.1"/>
    <property type="molecule type" value="Genomic_DNA"/>
</dbReference>
<comment type="caution">
    <text evidence="2">The sequence shown here is derived from an EMBL/GenBank/DDBJ whole genome shotgun (WGS) entry which is preliminary data.</text>
</comment>
<organism evidence="2 3">
    <name type="scientific">Parthenolecanium corni</name>
    <dbReference type="NCBI Taxonomy" id="536013"/>
    <lineage>
        <taxon>Eukaryota</taxon>
        <taxon>Metazoa</taxon>
        <taxon>Ecdysozoa</taxon>
        <taxon>Arthropoda</taxon>
        <taxon>Hexapoda</taxon>
        <taxon>Insecta</taxon>
        <taxon>Pterygota</taxon>
        <taxon>Neoptera</taxon>
        <taxon>Paraneoptera</taxon>
        <taxon>Hemiptera</taxon>
        <taxon>Sternorrhyncha</taxon>
        <taxon>Coccoidea</taxon>
        <taxon>Coccidae</taxon>
        <taxon>Parthenolecanium</taxon>
    </lineage>
</organism>
<dbReference type="SUPFAM" id="SSF56112">
    <property type="entry name" value="Protein kinase-like (PK-like)"/>
    <property type="match status" value="1"/>
</dbReference>
<proteinExistence type="predicted"/>
<dbReference type="Gene3D" id="3.90.1200.10">
    <property type="match status" value="1"/>
</dbReference>
<dbReference type="PANTHER" id="PTHR11012">
    <property type="entry name" value="PROTEIN KINASE-LIKE DOMAIN-CONTAINING"/>
    <property type="match status" value="1"/>
</dbReference>